<dbReference type="AlphaFoldDB" id="A0AAE8ST84"/>
<dbReference type="GO" id="GO:0005739">
    <property type="term" value="C:mitochondrion"/>
    <property type="evidence" value="ECO:0007669"/>
    <property type="project" value="TreeGrafter"/>
</dbReference>
<evidence type="ECO:0000313" key="6">
    <source>
        <dbReference type="EMBL" id="SPO00151.1"/>
    </source>
</evidence>
<keyword evidence="1 4" id="KW-0812">Transmembrane</keyword>
<comment type="similarity">
    <text evidence="4">Belongs to the AIM11 family.</text>
</comment>
<dbReference type="PANTHER" id="PTHR39136">
    <property type="entry name" value="ALTERED INHERITANCE OF MITOCHONDRIA PROTEIN 11"/>
    <property type="match status" value="1"/>
</dbReference>
<feature type="compositionally biased region" description="Polar residues" evidence="5">
    <location>
        <begin position="57"/>
        <end position="67"/>
    </location>
</feature>
<feature type="region of interest" description="Disordered" evidence="5">
    <location>
        <begin position="57"/>
        <end position="78"/>
    </location>
</feature>
<evidence type="ECO:0000313" key="7">
    <source>
        <dbReference type="Proteomes" id="UP001187682"/>
    </source>
</evidence>
<feature type="transmembrane region" description="Helical" evidence="4">
    <location>
        <begin position="21"/>
        <end position="38"/>
    </location>
</feature>
<reference evidence="6" key="1">
    <citation type="submission" date="2018-03" db="EMBL/GenBank/DDBJ databases">
        <authorList>
            <person name="Guldener U."/>
        </authorList>
    </citation>
    <scope>NUCLEOTIDE SEQUENCE</scope>
</reference>
<keyword evidence="2 4" id="KW-1133">Transmembrane helix</keyword>
<keyword evidence="3 4" id="KW-0472">Membrane</keyword>
<comment type="caution">
    <text evidence="6">The sequence shown here is derived from an EMBL/GenBank/DDBJ whole genome shotgun (WGS) entry which is preliminary data.</text>
</comment>
<protein>
    <recommendedName>
        <fullName evidence="4">Altered inheritance of mitochondria protein 11</fullName>
    </recommendedName>
</protein>
<evidence type="ECO:0000256" key="4">
    <source>
        <dbReference type="RuleBase" id="RU367098"/>
    </source>
</evidence>
<evidence type="ECO:0000256" key="5">
    <source>
        <dbReference type="SAM" id="MobiDB-lite"/>
    </source>
</evidence>
<comment type="subcellular location">
    <subcellularLocation>
        <location evidence="4">Membrane</location>
        <topology evidence="4">Multi-pass membrane protein</topology>
    </subcellularLocation>
</comment>
<name>A0AAE8ST84_9PEZI</name>
<evidence type="ECO:0000256" key="3">
    <source>
        <dbReference type="ARBA" id="ARBA00023136"/>
    </source>
</evidence>
<evidence type="ECO:0000256" key="1">
    <source>
        <dbReference type="ARBA" id="ARBA00022692"/>
    </source>
</evidence>
<proteinExistence type="inferred from homology"/>
<keyword evidence="7" id="KW-1185">Reference proteome</keyword>
<accession>A0AAE8ST84</accession>
<evidence type="ECO:0000256" key="2">
    <source>
        <dbReference type="ARBA" id="ARBA00022989"/>
    </source>
</evidence>
<feature type="transmembrane region" description="Helical" evidence="4">
    <location>
        <begin position="89"/>
        <end position="112"/>
    </location>
</feature>
<dbReference type="GO" id="GO:0016020">
    <property type="term" value="C:membrane"/>
    <property type="evidence" value="ECO:0007669"/>
    <property type="project" value="UniProtKB-SubCell"/>
</dbReference>
<dbReference type="PANTHER" id="PTHR39136:SF1">
    <property type="entry name" value="ALTERED INHERITANCE OF MITOCHONDRIA PROTEIN 11"/>
    <property type="match status" value="1"/>
</dbReference>
<dbReference type="InterPro" id="IPR038814">
    <property type="entry name" value="AIM11"/>
</dbReference>
<sequence>MSQQSELPRPRSFTDPRALKQLGLFVAGSAFMLASIAVTRRSVVRKQVAAIPKSFQPNLRSPATTTADGLRGGAADPSSAEGSVMAAQALGLATLNVLSFAVMATGGVAYAFDLSNVDDLKRYARARMYGPAGRPDEAAEREMEEWVARVLSKAGIKDDGAGKAAGKKEESEK</sequence>
<gene>
    <name evidence="4" type="primary">AIM11</name>
    <name evidence="6" type="ORF">DNG_03001</name>
</gene>
<dbReference type="Proteomes" id="UP001187682">
    <property type="component" value="Unassembled WGS sequence"/>
</dbReference>
<organism evidence="6 7">
    <name type="scientific">Cephalotrichum gorgonifer</name>
    <dbReference type="NCBI Taxonomy" id="2041049"/>
    <lineage>
        <taxon>Eukaryota</taxon>
        <taxon>Fungi</taxon>
        <taxon>Dikarya</taxon>
        <taxon>Ascomycota</taxon>
        <taxon>Pezizomycotina</taxon>
        <taxon>Sordariomycetes</taxon>
        <taxon>Hypocreomycetidae</taxon>
        <taxon>Microascales</taxon>
        <taxon>Microascaceae</taxon>
        <taxon>Cephalotrichum</taxon>
    </lineage>
</organism>
<dbReference type="EMBL" id="ONZQ02000003">
    <property type="protein sequence ID" value="SPO00151.1"/>
    <property type="molecule type" value="Genomic_DNA"/>
</dbReference>